<name>A0A103XXU6_CYNCS</name>
<gene>
    <name evidence="1" type="ORF">Ccrd_022979</name>
</gene>
<organism evidence="1 2">
    <name type="scientific">Cynara cardunculus var. scolymus</name>
    <name type="common">Globe artichoke</name>
    <name type="synonym">Cynara scolymus</name>
    <dbReference type="NCBI Taxonomy" id="59895"/>
    <lineage>
        <taxon>Eukaryota</taxon>
        <taxon>Viridiplantae</taxon>
        <taxon>Streptophyta</taxon>
        <taxon>Embryophyta</taxon>
        <taxon>Tracheophyta</taxon>
        <taxon>Spermatophyta</taxon>
        <taxon>Magnoliopsida</taxon>
        <taxon>eudicotyledons</taxon>
        <taxon>Gunneridae</taxon>
        <taxon>Pentapetalae</taxon>
        <taxon>asterids</taxon>
        <taxon>campanulids</taxon>
        <taxon>Asterales</taxon>
        <taxon>Asteraceae</taxon>
        <taxon>Carduoideae</taxon>
        <taxon>Cardueae</taxon>
        <taxon>Carduinae</taxon>
        <taxon>Cynara</taxon>
    </lineage>
</organism>
<evidence type="ECO:0000313" key="1">
    <source>
        <dbReference type="EMBL" id="KVH98791.1"/>
    </source>
</evidence>
<reference evidence="1 2" key="1">
    <citation type="journal article" date="2016" name="Sci. Rep.">
        <title>The genome sequence of the outbreeding globe artichoke constructed de novo incorporating a phase-aware low-pass sequencing strategy of F1 progeny.</title>
        <authorList>
            <person name="Scaglione D."/>
            <person name="Reyes-Chin-Wo S."/>
            <person name="Acquadro A."/>
            <person name="Froenicke L."/>
            <person name="Portis E."/>
            <person name="Beitel C."/>
            <person name="Tirone M."/>
            <person name="Mauro R."/>
            <person name="Lo Monaco A."/>
            <person name="Mauromicale G."/>
            <person name="Faccioli P."/>
            <person name="Cattivelli L."/>
            <person name="Rieseberg L."/>
            <person name="Michelmore R."/>
            <person name="Lanteri S."/>
        </authorList>
    </citation>
    <scope>NUCLEOTIDE SEQUENCE [LARGE SCALE GENOMIC DNA]</scope>
    <source>
        <strain evidence="1">2C</strain>
    </source>
</reference>
<dbReference type="Proteomes" id="UP000243975">
    <property type="component" value="Unassembled WGS sequence"/>
</dbReference>
<dbReference type="AlphaFoldDB" id="A0A103XXU6"/>
<sequence length="166" mass="18204">LASKATFLAYSTSEATIHHPEKSVLITNYEDAINVCGTTPVVGAPIIQYFAPSPGSILHVKELTDVELVVKTMKQLAENLMAYNESLRQCIGNDLSGHDRGYYFTDASQFKEIFQHLTGQTPNFRVYSHPATSAATAATEANIYCYGHSHASPQVGIDSYSWEELA</sequence>
<dbReference type="SUPFAM" id="SSF53756">
    <property type="entry name" value="UDP-Glycosyltransferase/glycogen phosphorylase"/>
    <property type="match status" value="1"/>
</dbReference>
<comment type="caution">
    <text evidence="1">The sequence shown here is derived from an EMBL/GenBank/DDBJ whole genome shotgun (WGS) entry which is preliminary data.</text>
</comment>
<dbReference type="EMBL" id="LEKV01003689">
    <property type="protein sequence ID" value="KVH98791.1"/>
    <property type="molecule type" value="Genomic_DNA"/>
</dbReference>
<keyword evidence="2" id="KW-1185">Reference proteome</keyword>
<protein>
    <submittedName>
        <fullName evidence="1">Uncharacterized protein</fullName>
    </submittedName>
</protein>
<dbReference type="STRING" id="59895.A0A103XXU6"/>
<feature type="non-terminal residue" evidence="1">
    <location>
        <position position="166"/>
    </location>
</feature>
<evidence type="ECO:0000313" key="2">
    <source>
        <dbReference type="Proteomes" id="UP000243975"/>
    </source>
</evidence>
<proteinExistence type="predicted"/>
<feature type="non-terminal residue" evidence="1">
    <location>
        <position position="1"/>
    </location>
</feature>
<accession>A0A103XXU6</accession>